<keyword evidence="4" id="KW-0678">Repressor</keyword>
<evidence type="ECO:0000256" key="2">
    <source>
        <dbReference type="ARBA" id="ARBA00008424"/>
    </source>
</evidence>
<evidence type="ECO:0000313" key="7">
    <source>
        <dbReference type="Proteomes" id="UP000501534"/>
    </source>
</evidence>
<dbReference type="SUPFAM" id="SSF81301">
    <property type="entry name" value="Nucleotidyltransferase"/>
    <property type="match status" value="1"/>
</dbReference>
<dbReference type="GO" id="GO:0030527">
    <property type="term" value="F:structural constituent of chromatin"/>
    <property type="evidence" value="ECO:0007669"/>
    <property type="project" value="InterPro"/>
</dbReference>
<name>A0A6M4GQP2_9PROT</name>
<feature type="compositionally biased region" description="Low complexity" evidence="5">
    <location>
        <begin position="119"/>
        <end position="129"/>
    </location>
</feature>
<reference evidence="6 7" key="1">
    <citation type="submission" date="2020-04" db="EMBL/GenBank/DDBJ databases">
        <title>Usitatibacter rugosus gen. nov., sp. nov. and Usitatibacter palustris sp. nov., novel members of Usitatibacteraceae fam. nov. within the order Nitrosomonadales isolated from soil.</title>
        <authorList>
            <person name="Huber K.J."/>
            <person name="Neumann-Schaal M."/>
            <person name="Geppert A."/>
            <person name="Luckner M."/>
            <person name="Wanner G."/>
            <person name="Overmann J."/>
        </authorList>
    </citation>
    <scope>NUCLEOTIDE SEQUENCE [LARGE SCALE GENOMIC DNA]</scope>
    <source>
        <strain evidence="6 7">0125_3</strain>
    </source>
</reference>
<organism evidence="6 7">
    <name type="scientific">Usitatibacter rugosus</name>
    <dbReference type="NCBI Taxonomy" id="2732067"/>
    <lineage>
        <taxon>Bacteria</taxon>
        <taxon>Pseudomonadati</taxon>
        <taxon>Pseudomonadota</taxon>
        <taxon>Betaproteobacteria</taxon>
        <taxon>Nitrosomonadales</taxon>
        <taxon>Usitatibacteraceae</taxon>
        <taxon>Usitatibacter</taxon>
    </lineage>
</organism>
<dbReference type="GO" id="GO:0043023">
    <property type="term" value="F:ribosomal large subunit binding"/>
    <property type="evidence" value="ECO:0007669"/>
    <property type="project" value="TreeGrafter"/>
</dbReference>
<dbReference type="PANTHER" id="PTHR21043">
    <property type="entry name" value="IOJAP SUPERFAMILY ORTHOLOG"/>
    <property type="match status" value="1"/>
</dbReference>
<dbReference type="Gene3D" id="3.30.460.10">
    <property type="entry name" value="Beta Polymerase, domain 2"/>
    <property type="match status" value="1"/>
</dbReference>
<dbReference type="GO" id="GO:0005737">
    <property type="term" value="C:cytoplasm"/>
    <property type="evidence" value="ECO:0007669"/>
    <property type="project" value="UniProtKB-SubCell"/>
</dbReference>
<keyword evidence="4" id="KW-0810">Translation regulation</keyword>
<feature type="compositionally biased region" description="Basic residues" evidence="5">
    <location>
        <begin position="148"/>
        <end position="165"/>
    </location>
</feature>
<dbReference type="Pfam" id="PF02410">
    <property type="entry name" value="RsfS"/>
    <property type="match status" value="1"/>
</dbReference>
<dbReference type="AlphaFoldDB" id="A0A6M4GQP2"/>
<dbReference type="InterPro" id="IPR043519">
    <property type="entry name" value="NT_sf"/>
</dbReference>
<dbReference type="GO" id="GO:0090071">
    <property type="term" value="P:negative regulation of ribosome biogenesis"/>
    <property type="evidence" value="ECO:0007669"/>
    <property type="project" value="UniProtKB-UniRule"/>
</dbReference>
<protein>
    <recommendedName>
        <fullName evidence="4">Ribosomal silencing factor RsfS</fullName>
    </recommendedName>
</protein>
<dbReference type="GO" id="GO:0042256">
    <property type="term" value="P:cytosolic ribosome assembly"/>
    <property type="evidence" value="ECO:0007669"/>
    <property type="project" value="UniProtKB-UniRule"/>
</dbReference>
<evidence type="ECO:0000256" key="3">
    <source>
        <dbReference type="ARBA" id="ARBA00010574"/>
    </source>
</evidence>
<comment type="similarity">
    <text evidence="2">Belongs to the histone H1/H5 family. HCT subfamily.</text>
</comment>
<feature type="compositionally biased region" description="Basic residues" evidence="5">
    <location>
        <begin position="174"/>
        <end position="225"/>
    </location>
</feature>
<evidence type="ECO:0000313" key="6">
    <source>
        <dbReference type="EMBL" id="QJR09108.1"/>
    </source>
</evidence>
<comment type="function">
    <text evidence="1">Might have a role in establishing the nucleoid structure of elementary bodies.</text>
</comment>
<keyword evidence="4" id="KW-0963">Cytoplasm</keyword>
<dbReference type="GO" id="GO:0006334">
    <property type="term" value="P:nucleosome assembly"/>
    <property type="evidence" value="ECO:0007669"/>
    <property type="project" value="InterPro"/>
</dbReference>
<dbReference type="PRINTS" id="PR00624">
    <property type="entry name" value="HISTONEH5"/>
</dbReference>
<proteinExistence type="inferred from homology"/>
<dbReference type="Proteomes" id="UP000501534">
    <property type="component" value="Chromosome"/>
</dbReference>
<evidence type="ECO:0000256" key="1">
    <source>
        <dbReference type="ARBA" id="ARBA00002344"/>
    </source>
</evidence>
<dbReference type="Pfam" id="PF07382">
    <property type="entry name" value="HC2"/>
    <property type="match status" value="1"/>
</dbReference>
<dbReference type="InterPro" id="IPR005819">
    <property type="entry name" value="H1/H5"/>
</dbReference>
<sequence>MTSLSTPAKKRLVVEALDDIKARDILAIDVRKVTYAFDWIVVATAESARQTKALAHHVKDKLKEAGSVVIGMEGEGTGDWILVDAGDVVAHIMQPVARRYYNLEELWGEGKSDPVVNSTEPVDTTTIPVPTRPPRKKTEAKEPAAKKPTVKKPVAKKPAAKKPAVKKPAEKKPAVKKPAAKKPVAKKTVAKKPAAKKAVAKKPAAKKAAVKKKPAAKKAAKKRAG</sequence>
<feature type="region of interest" description="Disordered" evidence="5">
    <location>
        <begin position="112"/>
        <end position="225"/>
    </location>
</feature>
<dbReference type="InterPro" id="IPR004394">
    <property type="entry name" value="Iojap/RsfS/C7orf30"/>
</dbReference>
<dbReference type="GO" id="GO:0030261">
    <property type="term" value="P:chromosome condensation"/>
    <property type="evidence" value="ECO:0007669"/>
    <property type="project" value="InterPro"/>
</dbReference>
<feature type="compositionally biased region" description="Basic and acidic residues" evidence="5">
    <location>
        <begin position="136"/>
        <end position="145"/>
    </location>
</feature>
<dbReference type="GO" id="GO:0017148">
    <property type="term" value="P:negative regulation of translation"/>
    <property type="evidence" value="ECO:0007669"/>
    <property type="project" value="UniProtKB-UniRule"/>
</dbReference>
<dbReference type="NCBIfam" id="TIGR00090">
    <property type="entry name" value="rsfS_iojap_ybeB"/>
    <property type="match status" value="1"/>
</dbReference>
<comment type="subcellular location">
    <subcellularLocation>
        <location evidence="4">Cytoplasm</location>
    </subcellularLocation>
</comment>
<evidence type="ECO:0000256" key="4">
    <source>
        <dbReference type="HAMAP-Rule" id="MF_01477"/>
    </source>
</evidence>
<dbReference type="HAMAP" id="MF_01477">
    <property type="entry name" value="Iojap_RsfS"/>
    <property type="match status" value="1"/>
</dbReference>
<evidence type="ECO:0000256" key="5">
    <source>
        <dbReference type="SAM" id="MobiDB-lite"/>
    </source>
</evidence>
<gene>
    <name evidence="4 6" type="primary">rsfS</name>
    <name evidence="6" type="ORF">DSM104443_00144</name>
</gene>
<comment type="function">
    <text evidence="4">Functions as a ribosomal silencing factor. Interacts with ribosomal protein uL14 (rplN), blocking formation of intersubunit bridge B8. Prevents association of the 30S and 50S ribosomal subunits and the formation of functional ribosomes, thus repressing translation.</text>
</comment>
<comment type="subunit">
    <text evidence="4">Interacts with ribosomal protein uL14 (rplN).</text>
</comment>
<dbReference type="InterPro" id="IPR009970">
    <property type="entry name" value="HC2"/>
</dbReference>
<dbReference type="GO" id="GO:0003677">
    <property type="term" value="F:DNA binding"/>
    <property type="evidence" value="ECO:0007669"/>
    <property type="project" value="InterPro"/>
</dbReference>
<dbReference type="EMBL" id="CP053069">
    <property type="protein sequence ID" value="QJR09108.1"/>
    <property type="molecule type" value="Genomic_DNA"/>
</dbReference>
<keyword evidence="7" id="KW-1185">Reference proteome</keyword>
<dbReference type="PANTHER" id="PTHR21043:SF0">
    <property type="entry name" value="MITOCHONDRIAL ASSEMBLY OF RIBOSOMAL LARGE SUBUNIT PROTEIN 1"/>
    <property type="match status" value="1"/>
</dbReference>
<dbReference type="GO" id="GO:0000786">
    <property type="term" value="C:nucleosome"/>
    <property type="evidence" value="ECO:0007669"/>
    <property type="project" value="InterPro"/>
</dbReference>
<dbReference type="KEGG" id="uru:DSM104443_00144"/>
<comment type="similarity">
    <text evidence="3 4">Belongs to the Iojap/RsfS family.</text>
</comment>
<accession>A0A6M4GQP2</accession>